<evidence type="ECO:0000313" key="2">
    <source>
        <dbReference type="Proteomes" id="UP000204280"/>
    </source>
</evidence>
<reference evidence="1 2" key="1">
    <citation type="journal article" date="2015" name="Genome Announc.">
        <title>Complete Genome Sequence of Citrobacter freundii Myophage Merlin.</title>
        <authorList>
            <person name="LeSage K.C."/>
            <person name="Hargrove E.C."/>
            <person name="Cahill J.L."/>
            <person name="Rasche E.S."/>
            <person name="Kuty Everett G.F."/>
        </authorList>
    </citation>
    <scope>NUCLEOTIDE SEQUENCE [LARGE SCALE GENOMIC DNA]</scope>
</reference>
<dbReference type="OrthoDB" id="28366at10239"/>
<accession>A0A0K1LMJ5</accession>
<dbReference type="Proteomes" id="UP000204280">
    <property type="component" value="Segment"/>
</dbReference>
<dbReference type="EMBL" id="KT001915">
    <property type="protein sequence ID" value="AKU43741.1"/>
    <property type="molecule type" value="Genomic_DNA"/>
</dbReference>
<protein>
    <submittedName>
        <fullName evidence="1">Uncharacterized protein</fullName>
    </submittedName>
</protein>
<organism evidence="1 2">
    <name type="scientific">Citrobacter phage Merlin</name>
    <dbReference type="NCBI Taxonomy" id="1675602"/>
    <lineage>
        <taxon>Viruses</taxon>
        <taxon>Duplodnaviria</taxon>
        <taxon>Heunggongvirae</taxon>
        <taxon>Uroviricota</taxon>
        <taxon>Caudoviricetes</taxon>
        <taxon>Pantevenvirales</taxon>
        <taxon>Straboviridae</taxon>
        <taxon>Tevenvirinae</taxon>
        <taxon>Moonvirus</taxon>
        <taxon>Moonvirus merlin</taxon>
    </lineage>
</organism>
<dbReference type="GeneID" id="26648009"/>
<keyword evidence="2" id="KW-1185">Reference proteome</keyword>
<sequence length="87" mass="10488">MGYGLDEDWEYEDEEELGTRYSIMKIVYERNASAKVGAEMYCPYCRKVIVKRSWQHKFCSTPCKDKYWNCEPKRAHRAEFFKGKLCR</sequence>
<gene>
    <name evidence="1" type="ORF">CPT_Merlin95</name>
</gene>
<dbReference type="RefSeq" id="YP_009203809.1">
    <property type="nucleotide sequence ID" value="NC_028857.1"/>
</dbReference>
<name>A0A0K1LMJ5_9CAUD</name>
<evidence type="ECO:0000313" key="1">
    <source>
        <dbReference type="EMBL" id="AKU43741.1"/>
    </source>
</evidence>
<dbReference type="KEGG" id="vg:26648009"/>
<proteinExistence type="predicted"/>